<evidence type="ECO:0000313" key="2">
    <source>
        <dbReference type="EMBL" id="KAK9294866.1"/>
    </source>
</evidence>
<organism evidence="2 3">
    <name type="scientific">Tetragonisca angustula</name>
    <dbReference type="NCBI Taxonomy" id="166442"/>
    <lineage>
        <taxon>Eukaryota</taxon>
        <taxon>Metazoa</taxon>
        <taxon>Ecdysozoa</taxon>
        <taxon>Arthropoda</taxon>
        <taxon>Hexapoda</taxon>
        <taxon>Insecta</taxon>
        <taxon>Pterygota</taxon>
        <taxon>Neoptera</taxon>
        <taxon>Endopterygota</taxon>
        <taxon>Hymenoptera</taxon>
        <taxon>Apocrita</taxon>
        <taxon>Aculeata</taxon>
        <taxon>Apoidea</taxon>
        <taxon>Anthophila</taxon>
        <taxon>Apidae</taxon>
        <taxon>Tetragonisca</taxon>
    </lineage>
</organism>
<feature type="region of interest" description="Disordered" evidence="1">
    <location>
        <begin position="1"/>
        <end position="76"/>
    </location>
</feature>
<sequence length="165" mass="18018">MRVPGCGVPPPPDSRRFDSNNSQTTDNNNTRCNDCNNNNNNNVNEIFDSPRSVESNNNNNNNVRHHASNWPIARGNQREGIASGGCLEHHDSTGCLTAETARPTPLPPQRSNGRPSFVAVFFARRKFAAKTRAGPAKGSWSPRAAPSFSAVVRSRCSRSWSATEV</sequence>
<name>A0AAW0ZDA9_9HYME</name>
<protein>
    <submittedName>
        <fullName evidence="2">Uncharacterized protein</fullName>
    </submittedName>
</protein>
<evidence type="ECO:0000256" key="1">
    <source>
        <dbReference type="SAM" id="MobiDB-lite"/>
    </source>
</evidence>
<evidence type="ECO:0000313" key="3">
    <source>
        <dbReference type="Proteomes" id="UP001432146"/>
    </source>
</evidence>
<keyword evidence="3" id="KW-1185">Reference proteome</keyword>
<dbReference type="EMBL" id="JAWNGG020000298">
    <property type="protein sequence ID" value="KAK9294866.1"/>
    <property type="molecule type" value="Genomic_DNA"/>
</dbReference>
<accession>A0AAW0ZDA9</accession>
<proteinExistence type="predicted"/>
<feature type="compositionally biased region" description="Low complexity" evidence="1">
    <location>
        <begin position="19"/>
        <end position="44"/>
    </location>
</feature>
<dbReference type="Proteomes" id="UP001432146">
    <property type="component" value="Unassembled WGS sequence"/>
</dbReference>
<reference evidence="2 3" key="1">
    <citation type="submission" date="2024-05" db="EMBL/GenBank/DDBJ databases">
        <title>The nuclear and mitochondrial genome assemblies of Tetragonisca angustula (Apidae: Meliponini), a tiny yet remarkable pollinator in the Neotropics.</title>
        <authorList>
            <person name="Ferrari R."/>
            <person name="Ricardo P.C."/>
            <person name="Dias F.C."/>
            <person name="Araujo N.S."/>
            <person name="Soares D.O."/>
            <person name="Zhou Q.-S."/>
            <person name="Zhu C.-D."/>
            <person name="Coutinho L."/>
            <person name="Airas M.C."/>
            <person name="Batista T.M."/>
        </authorList>
    </citation>
    <scope>NUCLEOTIDE SEQUENCE [LARGE SCALE GENOMIC DNA]</scope>
    <source>
        <strain evidence="2">ASF017062</strain>
        <tissue evidence="2">Abdomen</tissue>
    </source>
</reference>
<dbReference type="AlphaFoldDB" id="A0AAW0ZDA9"/>
<gene>
    <name evidence="2" type="ORF">QLX08_010677</name>
</gene>
<comment type="caution">
    <text evidence="2">The sequence shown here is derived from an EMBL/GenBank/DDBJ whole genome shotgun (WGS) entry which is preliminary data.</text>
</comment>